<dbReference type="RefSeq" id="WP_354435074.1">
    <property type="nucleotide sequence ID" value="NZ_JBEPLY010000012.1"/>
</dbReference>
<organism evidence="1 2">
    <name type="scientific">Martelella mangrovi</name>
    <dbReference type="NCBI Taxonomy" id="1397477"/>
    <lineage>
        <taxon>Bacteria</taxon>
        <taxon>Pseudomonadati</taxon>
        <taxon>Pseudomonadota</taxon>
        <taxon>Alphaproteobacteria</taxon>
        <taxon>Hyphomicrobiales</taxon>
        <taxon>Aurantimonadaceae</taxon>
        <taxon>Martelella</taxon>
    </lineage>
</organism>
<dbReference type="Proteomes" id="UP001549164">
    <property type="component" value="Unassembled WGS sequence"/>
</dbReference>
<proteinExistence type="predicted"/>
<evidence type="ECO:0000313" key="2">
    <source>
        <dbReference type="Proteomes" id="UP001549164"/>
    </source>
</evidence>
<keyword evidence="2" id="KW-1185">Reference proteome</keyword>
<dbReference type="EMBL" id="JBEPLY010000012">
    <property type="protein sequence ID" value="MET3601255.1"/>
    <property type="molecule type" value="Genomic_DNA"/>
</dbReference>
<comment type="caution">
    <text evidence="1">The sequence shown here is derived from an EMBL/GenBank/DDBJ whole genome shotgun (WGS) entry which is preliminary data.</text>
</comment>
<name>A0ABV2IEA6_9HYPH</name>
<evidence type="ECO:0000313" key="1">
    <source>
        <dbReference type="EMBL" id="MET3601255.1"/>
    </source>
</evidence>
<gene>
    <name evidence="1" type="ORF">ABID12_003211</name>
</gene>
<reference evidence="1 2" key="1">
    <citation type="submission" date="2024-06" db="EMBL/GenBank/DDBJ databases">
        <title>Genomic Encyclopedia of Type Strains, Phase IV (KMG-IV): sequencing the most valuable type-strain genomes for metagenomic binning, comparative biology and taxonomic classification.</title>
        <authorList>
            <person name="Goeker M."/>
        </authorList>
    </citation>
    <scope>NUCLEOTIDE SEQUENCE [LARGE SCALE GENOMIC DNA]</scope>
    <source>
        <strain evidence="1 2">DSM 28102</strain>
    </source>
</reference>
<accession>A0ABV2IEA6</accession>
<sequence>MPVALDLVQRRKTSVCAEFCFALRFPIRMEAVTRTAPTFADGVALHEVLDVIEKSAAAKG</sequence>
<protein>
    <submittedName>
        <fullName evidence="1">Uncharacterized protein</fullName>
    </submittedName>
</protein>